<dbReference type="Proteomes" id="UP000076404">
    <property type="component" value="Chromosome"/>
</dbReference>
<accession>A0A143BPC2</accession>
<organism evidence="1 2">
    <name type="scientific">Gemmatimonas phototrophica</name>
    <dbReference type="NCBI Taxonomy" id="1379270"/>
    <lineage>
        <taxon>Bacteria</taxon>
        <taxon>Pseudomonadati</taxon>
        <taxon>Gemmatimonadota</taxon>
        <taxon>Gemmatimonadia</taxon>
        <taxon>Gemmatimonadales</taxon>
        <taxon>Gemmatimonadaceae</taxon>
        <taxon>Gemmatimonas</taxon>
    </lineage>
</organism>
<gene>
    <name evidence="1" type="ORF">GEMMAAP_15205</name>
</gene>
<dbReference type="eggNOG" id="COG5276">
    <property type="taxonomic scope" value="Bacteria"/>
</dbReference>
<dbReference type="AlphaFoldDB" id="A0A143BPC2"/>
<sequence length="568" mass="60570">MAGAAFSLAVLAGTAGAQDPRVGLKAGLNDAGQAIKNVELVSHTPKRDGWFNPKALGDFGFANSDLAFQKNLVFQGGWHGWQAWDISNPKAPVLRKSFVCQGGQGDLSVHGTLLFMSVEDLVGRVDCGTQGVTDTVSTDRFRGVRIFDISDIDNPKQVAAVQTCRGSHTHTLVTDKNDKANVYVYVQGTGPVRSPNELAGCNASPNDSTTSYFRIEVIKVPLAAPQSAQIVNMPRIFADAQGNVAGLWKGGSHGTGTQNTGTTDQCHDITAYPEIGLAAGACSGNGILLDISNPANPRRIDEVIDPNFAYWHSATFNNAGSTVLFTDEWGGGTSPRCRDTDKPTWGADALFSLGADRKLKAAGYFKIPAAQGANENCVAHNGSLIPVPGRDIMVQAWYQGGMSIFDFTNAAKVQEIAYFDRGPIAEQLTLAGYWSTYWYNGHIVGSEIGRGLDIFSLTPSEFLSQNEIDAAKLVQYDEVNPQLQTRITWPAAFPVARAYVDQLARSNGLPAARLAAVDKTLDAAQKAAPAARKQALGLLASQLAGDAAKSSDAAKVRLLQDVVKQLAK</sequence>
<dbReference type="KEGG" id="gph:GEMMAAP_15205"/>
<evidence type="ECO:0008006" key="3">
    <source>
        <dbReference type="Google" id="ProtNLM"/>
    </source>
</evidence>
<keyword evidence="2" id="KW-1185">Reference proteome</keyword>
<protein>
    <recommendedName>
        <fullName evidence="3">LVIVD repeat-containing protein</fullName>
    </recommendedName>
</protein>
<dbReference type="STRING" id="1379270.GEMMAAP_15205"/>
<reference evidence="1 2" key="1">
    <citation type="journal article" date="2014" name="Proc. Natl. Acad. Sci. U.S.A.">
        <title>Functional type 2 photosynthetic reaction centers found in the rare bacterial phylum Gemmatimonadetes.</title>
        <authorList>
            <person name="Zeng Y."/>
            <person name="Feng F."/>
            <person name="Medova H."/>
            <person name="Dean J."/>
            <person name="Koblizek M."/>
        </authorList>
    </citation>
    <scope>NUCLEOTIDE SEQUENCE [LARGE SCALE GENOMIC DNA]</scope>
    <source>
        <strain evidence="1 2">AP64</strain>
    </source>
</reference>
<proteinExistence type="predicted"/>
<dbReference type="EMBL" id="CP011454">
    <property type="protein sequence ID" value="AMW06909.1"/>
    <property type="molecule type" value="Genomic_DNA"/>
</dbReference>
<reference evidence="1 2" key="2">
    <citation type="journal article" date="2016" name="Environ. Microbiol. Rep.">
        <title>Metagenomic evidence for the presence of phototrophic Gemmatimonadetes bacteria in diverse environments.</title>
        <authorList>
            <person name="Zeng Y."/>
            <person name="Baumbach J."/>
            <person name="Barbosa E.G."/>
            <person name="Azevedo V."/>
            <person name="Zhang C."/>
            <person name="Koblizek M."/>
        </authorList>
    </citation>
    <scope>NUCLEOTIDE SEQUENCE [LARGE SCALE GENOMIC DNA]</scope>
    <source>
        <strain evidence="1 2">AP64</strain>
    </source>
</reference>
<dbReference type="OrthoDB" id="8603558at2"/>
<evidence type="ECO:0000313" key="1">
    <source>
        <dbReference type="EMBL" id="AMW06909.1"/>
    </source>
</evidence>
<evidence type="ECO:0000313" key="2">
    <source>
        <dbReference type="Proteomes" id="UP000076404"/>
    </source>
</evidence>
<name>A0A143BPC2_9BACT</name>